<feature type="region of interest" description="Disordered" evidence="1">
    <location>
        <begin position="376"/>
        <end position="532"/>
    </location>
</feature>
<dbReference type="RefSeq" id="XP_005535640.1">
    <property type="nucleotide sequence ID" value="XM_005535583.1"/>
</dbReference>
<keyword evidence="3" id="KW-1185">Reference proteome</keyword>
<feature type="compositionally biased region" description="Polar residues" evidence="1">
    <location>
        <begin position="634"/>
        <end position="654"/>
    </location>
</feature>
<feature type="compositionally biased region" description="Low complexity" evidence="1">
    <location>
        <begin position="481"/>
        <end position="511"/>
    </location>
</feature>
<gene>
    <name evidence="2" type="ORF">CYME_CME138C</name>
</gene>
<feature type="region of interest" description="Disordered" evidence="1">
    <location>
        <begin position="22"/>
        <end position="48"/>
    </location>
</feature>
<feature type="compositionally biased region" description="Low complexity" evidence="1">
    <location>
        <begin position="120"/>
        <end position="130"/>
    </location>
</feature>
<organism evidence="2 3">
    <name type="scientific">Cyanidioschyzon merolae (strain NIES-3377 / 10D)</name>
    <name type="common">Unicellular red alga</name>
    <dbReference type="NCBI Taxonomy" id="280699"/>
    <lineage>
        <taxon>Eukaryota</taxon>
        <taxon>Rhodophyta</taxon>
        <taxon>Bangiophyceae</taxon>
        <taxon>Cyanidiales</taxon>
        <taxon>Cyanidiaceae</taxon>
        <taxon>Cyanidioschyzon</taxon>
    </lineage>
</organism>
<dbReference type="OrthoDB" id="10681230at2759"/>
<sequence>MACRVLPFHAWFSVYEENGLRDESNTRKLSTEAAPSDRKSPSFLGANSGRPVPILRGPVYRIPPALFQAFAVPHSGRFALEPEHAEPKTRVQTGDSRPGTIQATVLQKQPSGEAQAQRPGSSAAGASFGAPHKAPLQHQALTEHPHGNRADLPRTGAEDGAYGALKTRIEKALQIMREELQETISRCQQWSLVLEQEQLWQIGEPNDDTDTMQRVEASILRVRRWLREALEIENVLRERFLLPEPKPSKATRDAVQAQEHVSSTRGSSRPRMPRSGVSSARGETATLPPSRRLASSQTRATVVGIDTNDPVTRLSTGRSAAKRHEAGRQMVQTAVGESHSGSSDLRAQRSQILEQVEDTVKREMILTSAASGGTIEAAPLRTPATKAKAEAPIRTAHGDKEEKSKEQHSAKPQMPLTSALDSHRGRKTEASQLQRTRPAPSLSARTRSPDSSSTKAVVNTNRPIHVRDASGGSKELHAPENATNKTKRATTNTGVQHTPAAASVAAQSTAPKAEHTEVPAGSSPPRLHRSPGILSRRLSRSPEAAPEAGLSVVCSEHDEADSRLDNSSVTNRPARVALRKVSTGRSSPPTPQLQQGLERLTRFGAARPGPDSRAATENGALSEAGSRLGRASTAGPSQPSEAVSSTATILTSPDASGYLPRLRRLRERVQKARALAEANWDHA</sequence>
<dbReference type="EMBL" id="AP006487">
    <property type="protein sequence ID" value="BAM79354.1"/>
    <property type="molecule type" value="Genomic_DNA"/>
</dbReference>
<feature type="region of interest" description="Disordered" evidence="1">
    <location>
        <begin position="559"/>
        <end position="658"/>
    </location>
</feature>
<dbReference type="OMA" id="NHEANNS"/>
<feature type="compositionally biased region" description="Polar residues" evidence="1">
    <location>
        <begin position="309"/>
        <end position="318"/>
    </location>
</feature>
<proteinExistence type="predicted"/>
<accession>M1V707</accession>
<protein>
    <submittedName>
        <fullName evidence="2">Uncharacterized protein</fullName>
    </submittedName>
</protein>
<dbReference type="Proteomes" id="UP000007014">
    <property type="component" value="Chromosome 5"/>
</dbReference>
<dbReference type="AlphaFoldDB" id="M1V707"/>
<dbReference type="HOGENOM" id="CLU_403012_0_0_1"/>
<feature type="region of interest" description="Disordered" evidence="1">
    <location>
        <begin position="247"/>
        <end position="328"/>
    </location>
</feature>
<feature type="compositionally biased region" description="Polar residues" evidence="1">
    <location>
        <begin position="443"/>
        <end position="462"/>
    </location>
</feature>
<reference evidence="2 3" key="2">
    <citation type="journal article" date="2007" name="BMC Biol.">
        <title>A 100%-complete sequence reveals unusually simple genomic features in the hot-spring red alga Cyanidioschyzon merolae.</title>
        <authorList>
            <person name="Nozaki H."/>
            <person name="Takano H."/>
            <person name="Misumi O."/>
            <person name="Terasawa K."/>
            <person name="Matsuzaki M."/>
            <person name="Maruyama S."/>
            <person name="Nishida K."/>
            <person name="Yagisawa F."/>
            <person name="Yoshida Y."/>
            <person name="Fujiwara T."/>
            <person name="Takio S."/>
            <person name="Tamura K."/>
            <person name="Chung S.J."/>
            <person name="Nakamura S."/>
            <person name="Kuroiwa H."/>
            <person name="Tanaka K."/>
            <person name="Sato N."/>
            <person name="Kuroiwa T."/>
        </authorList>
    </citation>
    <scope>NUCLEOTIDE SEQUENCE [LARGE SCALE GENOMIC DNA]</scope>
    <source>
        <strain evidence="2 3">10D</strain>
    </source>
</reference>
<reference evidence="2 3" key="1">
    <citation type="journal article" date="2004" name="Nature">
        <title>Genome sequence of the ultrasmall unicellular red alga Cyanidioschyzon merolae 10D.</title>
        <authorList>
            <person name="Matsuzaki M."/>
            <person name="Misumi O."/>
            <person name="Shin-i T."/>
            <person name="Maruyama S."/>
            <person name="Takahara M."/>
            <person name="Miyagishima S."/>
            <person name="Mori T."/>
            <person name="Nishida K."/>
            <person name="Yagisawa F."/>
            <person name="Nishida K."/>
            <person name="Yoshida Y."/>
            <person name="Nishimura Y."/>
            <person name="Nakao S."/>
            <person name="Kobayashi T."/>
            <person name="Momoyama Y."/>
            <person name="Higashiyama T."/>
            <person name="Minoda A."/>
            <person name="Sano M."/>
            <person name="Nomoto H."/>
            <person name="Oishi K."/>
            <person name="Hayashi H."/>
            <person name="Ohta F."/>
            <person name="Nishizaka S."/>
            <person name="Haga S."/>
            <person name="Miura S."/>
            <person name="Morishita T."/>
            <person name="Kabeya Y."/>
            <person name="Terasawa K."/>
            <person name="Suzuki Y."/>
            <person name="Ishii Y."/>
            <person name="Asakawa S."/>
            <person name="Takano H."/>
            <person name="Ohta N."/>
            <person name="Kuroiwa H."/>
            <person name="Tanaka K."/>
            <person name="Shimizu N."/>
            <person name="Sugano S."/>
            <person name="Sato N."/>
            <person name="Nozaki H."/>
            <person name="Ogasawara N."/>
            <person name="Kohara Y."/>
            <person name="Kuroiwa T."/>
        </authorList>
    </citation>
    <scope>NUCLEOTIDE SEQUENCE [LARGE SCALE GENOMIC DNA]</scope>
    <source>
        <strain evidence="2 3">10D</strain>
    </source>
</reference>
<feature type="compositionally biased region" description="Polar residues" evidence="1">
    <location>
        <begin position="583"/>
        <end position="595"/>
    </location>
</feature>
<feature type="compositionally biased region" description="Basic and acidic residues" evidence="1">
    <location>
        <begin position="22"/>
        <end position="40"/>
    </location>
</feature>
<dbReference type="Gramene" id="CME138CT">
    <property type="protein sequence ID" value="CME138CT"/>
    <property type="gene ID" value="CME138C"/>
</dbReference>
<feature type="region of interest" description="Disordered" evidence="1">
    <location>
        <begin position="107"/>
        <end position="132"/>
    </location>
</feature>
<feature type="compositionally biased region" description="Basic and acidic residues" evidence="1">
    <location>
        <begin position="387"/>
        <end position="409"/>
    </location>
</feature>
<name>M1V707_CYAM1</name>
<evidence type="ECO:0000313" key="2">
    <source>
        <dbReference type="EMBL" id="BAM79354.1"/>
    </source>
</evidence>
<evidence type="ECO:0000256" key="1">
    <source>
        <dbReference type="SAM" id="MobiDB-lite"/>
    </source>
</evidence>
<dbReference type="KEGG" id="cme:CYME_CME138C"/>
<feature type="compositionally biased region" description="Low complexity" evidence="1">
    <location>
        <begin position="263"/>
        <end position="279"/>
    </location>
</feature>
<dbReference type="GeneID" id="16992785"/>
<evidence type="ECO:0000313" key="3">
    <source>
        <dbReference type="Proteomes" id="UP000007014"/>
    </source>
</evidence>